<feature type="domain" description="DUF4817" evidence="1">
    <location>
        <begin position="1"/>
        <end position="46"/>
    </location>
</feature>
<gene>
    <name evidence="2" type="ORF">FWK35_00027917</name>
</gene>
<dbReference type="EMBL" id="VUJU01012093">
    <property type="protein sequence ID" value="KAF0708754.1"/>
    <property type="molecule type" value="Genomic_DNA"/>
</dbReference>
<evidence type="ECO:0000313" key="3">
    <source>
        <dbReference type="Proteomes" id="UP000478052"/>
    </source>
</evidence>
<name>A0A6G0VTI9_APHCR</name>
<dbReference type="Pfam" id="PF16087">
    <property type="entry name" value="DUF4817"/>
    <property type="match status" value="1"/>
</dbReference>
<accession>A0A6G0VTI9</accession>
<evidence type="ECO:0000313" key="2">
    <source>
        <dbReference type="EMBL" id="KAF0708754.1"/>
    </source>
</evidence>
<organism evidence="2 3">
    <name type="scientific">Aphis craccivora</name>
    <name type="common">Cowpea aphid</name>
    <dbReference type="NCBI Taxonomy" id="307492"/>
    <lineage>
        <taxon>Eukaryota</taxon>
        <taxon>Metazoa</taxon>
        <taxon>Ecdysozoa</taxon>
        <taxon>Arthropoda</taxon>
        <taxon>Hexapoda</taxon>
        <taxon>Insecta</taxon>
        <taxon>Pterygota</taxon>
        <taxon>Neoptera</taxon>
        <taxon>Paraneoptera</taxon>
        <taxon>Hemiptera</taxon>
        <taxon>Sternorrhyncha</taxon>
        <taxon>Aphidomorpha</taxon>
        <taxon>Aphidoidea</taxon>
        <taxon>Aphididae</taxon>
        <taxon>Aphidini</taxon>
        <taxon>Aphis</taxon>
        <taxon>Aphis</taxon>
    </lineage>
</organism>
<dbReference type="AlphaFoldDB" id="A0A6G0VTI9"/>
<sequence length="82" mass="9292">MLLIYGEAGKSNMLAAALYQQRFPHRKSPAPKTFQYVENCMRRTGRLPNGDQIAAVLIAINTQKKSDLNDKNLRKSKKSDLK</sequence>
<protein>
    <recommendedName>
        <fullName evidence="1">DUF4817 domain-containing protein</fullName>
    </recommendedName>
</protein>
<evidence type="ECO:0000259" key="1">
    <source>
        <dbReference type="Pfam" id="PF16087"/>
    </source>
</evidence>
<proteinExistence type="predicted"/>
<dbReference type="InterPro" id="IPR032135">
    <property type="entry name" value="DUF4817"/>
</dbReference>
<reference evidence="2 3" key="1">
    <citation type="submission" date="2019-08" db="EMBL/GenBank/DDBJ databases">
        <title>Whole genome of Aphis craccivora.</title>
        <authorList>
            <person name="Voronova N.V."/>
            <person name="Shulinski R.S."/>
            <person name="Bandarenka Y.V."/>
            <person name="Zhorov D.G."/>
            <person name="Warner D."/>
        </authorList>
    </citation>
    <scope>NUCLEOTIDE SEQUENCE [LARGE SCALE GENOMIC DNA]</scope>
    <source>
        <strain evidence="2">180601</strain>
        <tissue evidence="2">Whole Body</tissue>
    </source>
</reference>
<dbReference type="Proteomes" id="UP000478052">
    <property type="component" value="Unassembled WGS sequence"/>
</dbReference>
<comment type="caution">
    <text evidence="2">The sequence shown here is derived from an EMBL/GenBank/DDBJ whole genome shotgun (WGS) entry which is preliminary data.</text>
</comment>
<keyword evidence="3" id="KW-1185">Reference proteome</keyword>